<evidence type="ECO:0000256" key="4">
    <source>
        <dbReference type="ARBA" id="ARBA00022989"/>
    </source>
</evidence>
<dbReference type="InterPro" id="IPR036465">
    <property type="entry name" value="vWFA_dom_sf"/>
</dbReference>
<protein>
    <submittedName>
        <fullName evidence="6">Uncharacterized protein</fullName>
    </submittedName>
</protein>
<evidence type="ECO:0000256" key="3">
    <source>
        <dbReference type="ARBA" id="ARBA00022729"/>
    </source>
</evidence>
<keyword evidence="2" id="KW-0812">Transmembrane</keyword>
<gene>
    <name evidence="6" type="ORF">XENOCAPTIV_002384</name>
</gene>
<accession>A0ABV0SFI4</accession>
<dbReference type="Proteomes" id="UP001434883">
    <property type="component" value="Unassembled WGS sequence"/>
</dbReference>
<reference evidence="6 7" key="1">
    <citation type="submission" date="2021-06" db="EMBL/GenBank/DDBJ databases">
        <authorList>
            <person name="Palmer J.M."/>
        </authorList>
    </citation>
    <scope>NUCLEOTIDE SEQUENCE [LARGE SCALE GENOMIC DNA]</scope>
    <source>
        <strain evidence="6 7">XC_2019</strain>
        <tissue evidence="6">Muscle</tissue>
    </source>
</reference>
<evidence type="ECO:0000313" key="6">
    <source>
        <dbReference type="EMBL" id="MEQ2218378.1"/>
    </source>
</evidence>
<keyword evidence="7" id="KW-1185">Reference proteome</keyword>
<dbReference type="PANTHER" id="PTHR16059">
    <property type="entry name" value="ANTHRAX TOXIN RECEPTOR"/>
    <property type="match status" value="1"/>
</dbReference>
<name>A0ABV0SFI4_9TELE</name>
<dbReference type="EMBL" id="JAHRIN010076859">
    <property type="protein sequence ID" value="MEQ2218378.1"/>
    <property type="molecule type" value="Genomic_DNA"/>
</dbReference>
<evidence type="ECO:0000256" key="5">
    <source>
        <dbReference type="ARBA" id="ARBA00023136"/>
    </source>
</evidence>
<evidence type="ECO:0000313" key="7">
    <source>
        <dbReference type="Proteomes" id="UP001434883"/>
    </source>
</evidence>
<organism evidence="6 7">
    <name type="scientific">Xenoophorus captivus</name>
    <dbReference type="NCBI Taxonomy" id="1517983"/>
    <lineage>
        <taxon>Eukaryota</taxon>
        <taxon>Metazoa</taxon>
        <taxon>Chordata</taxon>
        <taxon>Craniata</taxon>
        <taxon>Vertebrata</taxon>
        <taxon>Euteleostomi</taxon>
        <taxon>Actinopterygii</taxon>
        <taxon>Neopterygii</taxon>
        <taxon>Teleostei</taxon>
        <taxon>Neoteleostei</taxon>
        <taxon>Acanthomorphata</taxon>
        <taxon>Ovalentaria</taxon>
        <taxon>Atherinomorphae</taxon>
        <taxon>Cyprinodontiformes</taxon>
        <taxon>Goodeidae</taxon>
        <taxon>Xenoophorus</taxon>
    </lineage>
</organism>
<keyword evidence="3" id="KW-0732">Signal</keyword>
<keyword evidence="5" id="KW-0472">Membrane</keyword>
<feature type="non-terminal residue" evidence="6">
    <location>
        <position position="1"/>
    </location>
</feature>
<evidence type="ECO:0000256" key="2">
    <source>
        <dbReference type="ARBA" id="ARBA00022692"/>
    </source>
</evidence>
<dbReference type="SUPFAM" id="SSF53300">
    <property type="entry name" value="vWA-like"/>
    <property type="match status" value="1"/>
</dbReference>
<evidence type="ECO:0000256" key="1">
    <source>
        <dbReference type="ARBA" id="ARBA00004167"/>
    </source>
</evidence>
<dbReference type="Gene3D" id="3.40.50.410">
    <property type="entry name" value="von Willebrand factor, type A domain"/>
    <property type="match status" value="1"/>
</dbReference>
<dbReference type="PANTHER" id="PTHR16059:SF28">
    <property type="entry name" value="ANTXR CELL ADHESION MOLECULE 1B"/>
    <property type="match status" value="1"/>
</dbReference>
<keyword evidence="4" id="KW-1133">Transmembrane helix</keyword>
<comment type="subcellular location">
    <subcellularLocation>
        <location evidence="1">Membrane</location>
        <topology evidence="1">Single-pass membrane protein</topology>
    </subcellularLocation>
</comment>
<sequence>AEACLKFGTMSQSWCGQVMLRLELGILVAVLVVSGMAQIYDRREEGSSCYGGFDLYFVLDKSGSVQHYWNEIYYFVDHLAHKFIRGFLLFPDQRSDSCRTGGAAYGAAGWRHLYAHRLSESKSLNKSPESMAKSTQTQRSNFKSFPFRPVSKYTMALGMVSTPLKCFIIQACGDIPVHVS</sequence>
<comment type="caution">
    <text evidence="6">The sequence shown here is derived from an EMBL/GenBank/DDBJ whole genome shotgun (WGS) entry which is preliminary data.</text>
</comment>
<proteinExistence type="predicted"/>